<dbReference type="InterPro" id="IPR041338">
    <property type="entry name" value="OSBS_N"/>
</dbReference>
<feature type="domain" description="Mandelate racemase/muconate lactonizing enzyme C-terminal" evidence="6">
    <location>
        <begin position="131"/>
        <end position="226"/>
    </location>
</feature>
<keyword evidence="3 4" id="KW-0456">Lyase</keyword>
<dbReference type="GO" id="GO:0009234">
    <property type="term" value="P:menaquinone biosynthetic process"/>
    <property type="evidence" value="ECO:0007669"/>
    <property type="project" value="UniProtKB-UniRule"/>
</dbReference>
<dbReference type="Proteomes" id="UP000008841">
    <property type="component" value="Chromosome"/>
</dbReference>
<dbReference type="InterPro" id="IPR029017">
    <property type="entry name" value="Enolase-like_N"/>
</dbReference>
<keyword evidence="2 4" id="KW-0460">Magnesium</keyword>
<dbReference type="KEGG" id="cli:Clim_2051"/>
<dbReference type="SUPFAM" id="SSF54826">
    <property type="entry name" value="Enolase N-terminal domain-like"/>
    <property type="match status" value="1"/>
</dbReference>
<comment type="catalytic activity">
    <reaction evidence="4">
        <text>(1R,6R)-6-hydroxy-2-succinyl-cyclohexa-2,4-diene-1-carboxylate = 2-succinylbenzoate + H2O</text>
        <dbReference type="Rhea" id="RHEA:10196"/>
        <dbReference type="ChEBI" id="CHEBI:15377"/>
        <dbReference type="ChEBI" id="CHEBI:18325"/>
        <dbReference type="ChEBI" id="CHEBI:58689"/>
        <dbReference type="EC" id="4.2.1.113"/>
    </reaction>
</comment>
<dbReference type="Gene3D" id="3.20.20.120">
    <property type="entry name" value="Enolase-like C-terminal domain"/>
    <property type="match status" value="1"/>
</dbReference>
<dbReference type="Gene3D" id="3.30.390.10">
    <property type="entry name" value="Enolase-like, N-terminal domain"/>
    <property type="match status" value="1"/>
</dbReference>
<proteinExistence type="inferred from homology"/>
<dbReference type="GO" id="GO:0009063">
    <property type="term" value="P:amino acid catabolic process"/>
    <property type="evidence" value="ECO:0007669"/>
    <property type="project" value="InterPro"/>
</dbReference>
<sequence length="356" mass="39186">MNAAYSHLYRYTIPFSEPVTVNGHRLLQREGIVIALKSGDGKAIGYGEIAPLPGLHHEPLPAAEQQLMKVLTTHDFTETGELSDCLYPSVRTGLEMALFNLEAQTLQRPPRLSERDPAKAVPLNALLFGSTATIGKRAEEYYRKGYRTFKLKVNAAGAEEALGSIRLLKSTYNGSIALRLDANQSLSLDEAIAFSRELPAGSIEYIEEPLKNPEQIEEFHAKTSIPSALDETLWQNPKLADSIPSRCLKAYVLKPNRLGGIRTTLALAEKARGKNLISVFSSAFESGISLSFYAWMAASCASRPAACGLDTFRFLKNDLLDTPFGPSNAHLDTQDLFWNGQKVALRSIKLTSIWTL</sequence>
<comment type="pathway">
    <text evidence="4">Quinol/quinone metabolism; menaquinone biosynthesis.</text>
</comment>
<keyword evidence="1 4" id="KW-0479">Metal-binding</keyword>
<dbReference type="SMART" id="SM00922">
    <property type="entry name" value="MR_MLE"/>
    <property type="match status" value="1"/>
</dbReference>
<dbReference type="Pfam" id="PF13378">
    <property type="entry name" value="MR_MLE_C"/>
    <property type="match status" value="1"/>
</dbReference>
<feature type="active site" description="Proton donor" evidence="4">
    <location>
        <position position="152"/>
    </location>
</feature>
<dbReference type="PANTHER" id="PTHR42916">
    <property type="entry name" value="2-SUCCINYL-5-ENOLPYRUVYL-6-HYDROXY-3-CYCLOHEXENE-1-CARBOXYLATE SYNTHASE"/>
    <property type="match status" value="1"/>
</dbReference>
<evidence type="ECO:0000259" key="6">
    <source>
        <dbReference type="SMART" id="SM00922"/>
    </source>
</evidence>
<gene>
    <name evidence="4" type="primary">menC</name>
    <name evidence="7" type="ordered locus">Clim_2051</name>
</gene>
<dbReference type="STRING" id="290315.Clim_2051"/>
<feature type="binding site" evidence="4">
    <location>
        <position position="207"/>
    </location>
    <ligand>
        <name>Mg(2+)</name>
        <dbReference type="ChEBI" id="CHEBI:18420"/>
    </ligand>
</feature>
<dbReference type="HAMAP" id="MF_00470">
    <property type="entry name" value="MenC_1"/>
    <property type="match status" value="1"/>
</dbReference>
<dbReference type="InterPro" id="IPR018110">
    <property type="entry name" value="Mandel_Rmase/mucon_lact_enz_CS"/>
</dbReference>
<evidence type="ECO:0000256" key="1">
    <source>
        <dbReference type="ARBA" id="ARBA00022723"/>
    </source>
</evidence>
<protein>
    <recommendedName>
        <fullName evidence="4 5">o-succinylbenzoate synthase</fullName>
        <shortName evidence="4">OSB synthase</shortName>
        <shortName evidence="4">OSBS</shortName>
        <ecNumber evidence="4 5">4.2.1.113</ecNumber>
    </recommendedName>
    <alternativeName>
        <fullName evidence="4">4-(2'-carboxyphenyl)-4-oxybutyric acid synthase</fullName>
    </alternativeName>
    <alternativeName>
        <fullName evidence="4">o-succinylbenzoic acid synthase</fullName>
    </alternativeName>
</protein>
<comment type="similarity">
    <text evidence="4">Belongs to the mandelate racemase/muconate lactonizing enzyme family. MenC type 1 subfamily.</text>
</comment>
<evidence type="ECO:0000313" key="7">
    <source>
        <dbReference type="EMBL" id="ACD91080.1"/>
    </source>
</evidence>
<keyword evidence="4" id="KW-0474">Menaquinone biosynthesis</keyword>
<dbReference type="GO" id="GO:0043748">
    <property type="term" value="F:O-succinylbenzoate synthase activity"/>
    <property type="evidence" value="ECO:0007669"/>
    <property type="project" value="UniProtKB-EC"/>
</dbReference>
<comment type="cofactor">
    <cofactor evidence="4">
        <name>a divalent metal cation</name>
        <dbReference type="ChEBI" id="CHEBI:60240"/>
    </cofactor>
</comment>
<dbReference type="GO" id="GO:0000287">
    <property type="term" value="F:magnesium ion binding"/>
    <property type="evidence" value="ECO:0007669"/>
    <property type="project" value="UniProtKB-UniRule"/>
</dbReference>
<dbReference type="PANTHER" id="PTHR42916:SF1">
    <property type="entry name" value="PROTEIN PHYLLO, CHLOROPLASTIC"/>
    <property type="match status" value="1"/>
</dbReference>
<dbReference type="InterPro" id="IPR010196">
    <property type="entry name" value="OSB_synthase_MenC1"/>
</dbReference>
<dbReference type="UniPathway" id="UPA01057">
    <property type="reaction ID" value="UER00165"/>
</dbReference>
<accession>B3EG71</accession>
<dbReference type="UniPathway" id="UPA00079"/>
<comment type="function">
    <text evidence="4">Converts 2-succinyl-6-hydroxy-2,4-cyclohexadiene-1-carboxylate (SHCHC) to 2-succinylbenzoate (OSB).</text>
</comment>
<dbReference type="OrthoDB" id="9775391at2"/>
<dbReference type="EC" id="4.2.1.113" evidence="4 5"/>
<dbReference type="eggNOG" id="COG4948">
    <property type="taxonomic scope" value="Bacteria"/>
</dbReference>
<dbReference type="SFLD" id="SFLDS00001">
    <property type="entry name" value="Enolase"/>
    <property type="match status" value="1"/>
</dbReference>
<comment type="pathway">
    <text evidence="4">Quinol/quinone metabolism; 1,4-dihydroxy-2-naphthoate biosynthesis; 1,4-dihydroxy-2-naphthoate from chorismate: step 4/7.</text>
</comment>
<dbReference type="CDD" id="cd03320">
    <property type="entry name" value="OSBS"/>
    <property type="match status" value="1"/>
</dbReference>
<feature type="active site" description="Proton acceptor" evidence="4">
    <location>
        <position position="254"/>
    </location>
</feature>
<dbReference type="InterPro" id="IPR036849">
    <property type="entry name" value="Enolase-like_C_sf"/>
</dbReference>
<dbReference type="AlphaFoldDB" id="B3EG71"/>
<evidence type="ECO:0000256" key="4">
    <source>
        <dbReference type="HAMAP-Rule" id="MF_00470"/>
    </source>
</evidence>
<dbReference type="RefSeq" id="WP_012466949.1">
    <property type="nucleotide sequence ID" value="NC_010803.1"/>
</dbReference>
<dbReference type="InterPro" id="IPR013342">
    <property type="entry name" value="Mandelate_racemase_C"/>
</dbReference>
<dbReference type="EMBL" id="CP001097">
    <property type="protein sequence ID" value="ACD91080.1"/>
    <property type="molecule type" value="Genomic_DNA"/>
</dbReference>
<evidence type="ECO:0000313" key="8">
    <source>
        <dbReference type="Proteomes" id="UP000008841"/>
    </source>
</evidence>
<organism evidence="7 8">
    <name type="scientific">Chlorobium limicola (strain DSM 245 / NBRC 103803 / 6330)</name>
    <dbReference type="NCBI Taxonomy" id="290315"/>
    <lineage>
        <taxon>Bacteria</taxon>
        <taxon>Pseudomonadati</taxon>
        <taxon>Chlorobiota</taxon>
        <taxon>Chlorobiia</taxon>
        <taxon>Chlorobiales</taxon>
        <taxon>Chlorobiaceae</taxon>
        <taxon>Chlorobium/Pelodictyon group</taxon>
        <taxon>Chlorobium</taxon>
    </lineage>
</organism>
<evidence type="ECO:0000256" key="5">
    <source>
        <dbReference type="NCBIfam" id="TIGR01927"/>
    </source>
</evidence>
<dbReference type="Pfam" id="PF21508">
    <property type="entry name" value="MenC_N"/>
    <property type="match status" value="1"/>
</dbReference>
<evidence type="ECO:0000256" key="2">
    <source>
        <dbReference type="ARBA" id="ARBA00022842"/>
    </source>
</evidence>
<dbReference type="SUPFAM" id="SSF51604">
    <property type="entry name" value="Enolase C-terminal domain-like"/>
    <property type="match status" value="1"/>
</dbReference>
<name>B3EG71_CHLL2</name>
<dbReference type="PROSITE" id="PS00909">
    <property type="entry name" value="MR_MLE_2"/>
    <property type="match status" value="1"/>
</dbReference>
<feature type="binding site" evidence="4">
    <location>
        <position position="230"/>
    </location>
    <ligand>
        <name>Mg(2+)</name>
        <dbReference type="ChEBI" id="CHEBI:18420"/>
    </ligand>
</feature>
<dbReference type="InterPro" id="IPR029065">
    <property type="entry name" value="Enolase_C-like"/>
</dbReference>
<evidence type="ECO:0000256" key="3">
    <source>
        <dbReference type="ARBA" id="ARBA00023239"/>
    </source>
</evidence>
<feature type="binding site" evidence="4">
    <location>
        <position position="181"/>
    </location>
    <ligand>
        <name>Mg(2+)</name>
        <dbReference type="ChEBI" id="CHEBI:18420"/>
    </ligand>
</feature>
<dbReference type="SFLD" id="SFLDG00180">
    <property type="entry name" value="muconate_cycloisomerase"/>
    <property type="match status" value="1"/>
</dbReference>
<reference evidence="7 8" key="1">
    <citation type="submission" date="2008-05" db="EMBL/GenBank/DDBJ databases">
        <title>Complete sequence of Chlorobium limicola DSM 245.</title>
        <authorList>
            <consortium name="US DOE Joint Genome Institute"/>
            <person name="Lucas S."/>
            <person name="Copeland A."/>
            <person name="Lapidus A."/>
            <person name="Glavina del Rio T."/>
            <person name="Dalin E."/>
            <person name="Tice H."/>
            <person name="Bruce D."/>
            <person name="Goodwin L."/>
            <person name="Pitluck S."/>
            <person name="Schmutz J."/>
            <person name="Larimer F."/>
            <person name="Land M."/>
            <person name="Hauser L."/>
            <person name="Kyrpides N."/>
            <person name="Ovchinnikova G."/>
            <person name="Zhao F."/>
            <person name="Li T."/>
            <person name="Liu Z."/>
            <person name="Overmann J."/>
            <person name="Bryant D.A."/>
            <person name="Richardson P."/>
        </authorList>
    </citation>
    <scope>NUCLEOTIDE SEQUENCE [LARGE SCALE GENOMIC DNA]</scope>
    <source>
        <strain evidence="8">DSM 245 / NBRC 103803 / 6330</strain>
    </source>
</reference>
<dbReference type="HOGENOM" id="CLU_030273_0_1_10"/>
<dbReference type="NCBIfam" id="TIGR01927">
    <property type="entry name" value="menC_gam_Gplu"/>
    <property type="match status" value="1"/>
</dbReference>
<dbReference type="SFLD" id="SFLDF00009">
    <property type="entry name" value="o-succinylbenzoate_synthase"/>
    <property type="match status" value="1"/>
</dbReference>